<dbReference type="SUPFAM" id="SSF54637">
    <property type="entry name" value="Thioesterase/thiol ester dehydrase-isomerase"/>
    <property type="match status" value="1"/>
</dbReference>
<dbReference type="CDD" id="cd03443">
    <property type="entry name" value="PaaI_thioesterase"/>
    <property type="match status" value="1"/>
</dbReference>
<reference evidence="4 5" key="1">
    <citation type="journal article" date="2019" name="Environ. Microbiol.">
        <title>At the nexus of three kingdoms: the genome of the mycorrhizal fungus Gigaspora margarita provides insights into plant, endobacterial and fungal interactions.</title>
        <authorList>
            <person name="Venice F."/>
            <person name="Ghignone S."/>
            <person name="Salvioli di Fossalunga A."/>
            <person name="Amselem J."/>
            <person name="Novero M."/>
            <person name="Xianan X."/>
            <person name="Sedzielewska Toro K."/>
            <person name="Morin E."/>
            <person name="Lipzen A."/>
            <person name="Grigoriev I.V."/>
            <person name="Henrissat B."/>
            <person name="Martin F.M."/>
            <person name="Bonfante P."/>
        </authorList>
    </citation>
    <scope>NUCLEOTIDE SEQUENCE [LARGE SCALE GENOMIC DNA]</scope>
    <source>
        <strain evidence="4 5">BEG34</strain>
    </source>
</reference>
<keyword evidence="2" id="KW-0378">Hydrolase</keyword>
<protein>
    <submittedName>
        <fullName evidence="4">Thioesterase/thiol ester dehydrase-isomerase</fullName>
    </submittedName>
</protein>
<comment type="caution">
    <text evidence="4">The sequence shown here is derived from an EMBL/GenBank/DDBJ whole genome shotgun (WGS) entry which is preliminary data.</text>
</comment>
<keyword evidence="5" id="KW-1185">Reference proteome</keyword>
<dbReference type="PANTHER" id="PTHR21660:SF1">
    <property type="entry name" value="ACYL-COENZYME A THIOESTERASE 13"/>
    <property type="match status" value="1"/>
</dbReference>
<accession>A0A8H4EKC5</accession>
<keyword evidence="4" id="KW-0413">Isomerase</keyword>
<proteinExistence type="inferred from homology"/>
<dbReference type="Pfam" id="PF03061">
    <property type="entry name" value="4HBT"/>
    <property type="match status" value="1"/>
</dbReference>
<evidence type="ECO:0000313" key="4">
    <source>
        <dbReference type="EMBL" id="KAF0503178.1"/>
    </source>
</evidence>
<dbReference type="InterPro" id="IPR039298">
    <property type="entry name" value="ACOT13"/>
</dbReference>
<feature type="domain" description="Thioesterase" evidence="3">
    <location>
        <begin position="62"/>
        <end position="135"/>
    </location>
</feature>
<name>A0A8H4EKC5_GIGMA</name>
<evidence type="ECO:0000259" key="3">
    <source>
        <dbReference type="Pfam" id="PF03061"/>
    </source>
</evidence>
<comment type="similarity">
    <text evidence="1">Belongs to the thioesterase PaaI family.</text>
</comment>
<dbReference type="InterPro" id="IPR029069">
    <property type="entry name" value="HotDog_dom_sf"/>
</dbReference>
<sequence>MESTGIIEDRTIWVRKMFQRHLEDGTNFDNLMENLMITNTADGKISAEILIQEHHLNRIKSIHGGMLALLTDVCGSLAVYSKGMHHAGVSTDLSVSYLRSAENGDTLLIDAECVKLGKKLAFTIVEVRNKADKKVIARGRHTLFVADAHNDPENLFKIVNARL</sequence>
<dbReference type="AlphaFoldDB" id="A0A8H4EKC5"/>
<organism evidence="4 5">
    <name type="scientific">Gigaspora margarita</name>
    <dbReference type="NCBI Taxonomy" id="4874"/>
    <lineage>
        <taxon>Eukaryota</taxon>
        <taxon>Fungi</taxon>
        <taxon>Fungi incertae sedis</taxon>
        <taxon>Mucoromycota</taxon>
        <taxon>Glomeromycotina</taxon>
        <taxon>Glomeromycetes</taxon>
        <taxon>Diversisporales</taxon>
        <taxon>Gigasporaceae</taxon>
        <taxon>Gigaspora</taxon>
    </lineage>
</organism>
<dbReference type="PANTHER" id="PTHR21660">
    <property type="entry name" value="THIOESTERASE SUPERFAMILY MEMBER-RELATED"/>
    <property type="match status" value="1"/>
</dbReference>
<dbReference type="InterPro" id="IPR006683">
    <property type="entry name" value="Thioestr_dom"/>
</dbReference>
<dbReference type="OrthoDB" id="46529at2759"/>
<evidence type="ECO:0000256" key="2">
    <source>
        <dbReference type="ARBA" id="ARBA00022801"/>
    </source>
</evidence>
<dbReference type="NCBIfam" id="TIGR00369">
    <property type="entry name" value="unchar_dom_1"/>
    <property type="match status" value="1"/>
</dbReference>
<dbReference type="FunFam" id="3.10.129.10:FF:000033">
    <property type="entry name" value="acyl-coenzyme A thioesterase 13"/>
    <property type="match status" value="1"/>
</dbReference>
<dbReference type="InterPro" id="IPR003736">
    <property type="entry name" value="PAAI_dom"/>
</dbReference>
<evidence type="ECO:0000313" key="5">
    <source>
        <dbReference type="Proteomes" id="UP000439903"/>
    </source>
</evidence>
<evidence type="ECO:0000256" key="1">
    <source>
        <dbReference type="ARBA" id="ARBA00008324"/>
    </source>
</evidence>
<gene>
    <name evidence="4" type="ORF">F8M41_019676</name>
</gene>
<dbReference type="GO" id="GO:0016853">
    <property type="term" value="F:isomerase activity"/>
    <property type="evidence" value="ECO:0007669"/>
    <property type="project" value="UniProtKB-KW"/>
</dbReference>
<dbReference type="Gene3D" id="3.10.129.10">
    <property type="entry name" value="Hotdog Thioesterase"/>
    <property type="match status" value="1"/>
</dbReference>
<dbReference type="Proteomes" id="UP000439903">
    <property type="component" value="Unassembled WGS sequence"/>
</dbReference>
<dbReference type="EMBL" id="WTPW01000516">
    <property type="protein sequence ID" value="KAF0503178.1"/>
    <property type="molecule type" value="Genomic_DNA"/>
</dbReference>
<dbReference type="GO" id="GO:0047617">
    <property type="term" value="F:fatty acyl-CoA hydrolase activity"/>
    <property type="evidence" value="ECO:0007669"/>
    <property type="project" value="InterPro"/>
</dbReference>